<dbReference type="Proteomes" id="UP000566819">
    <property type="component" value="Unassembled WGS sequence"/>
</dbReference>
<gene>
    <name evidence="3" type="ORF">G7Y89_g11812</name>
</gene>
<organism evidence="3 4">
    <name type="scientific">Cudoniella acicularis</name>
    <dbReference type="NCBI Taxonomy" id="354080"/>
    <lineage>
        <taxon>Eukaryota</taxon>
        <taxon>Fungi</taxon>
        <taxon>Dikarya</taxon>
        <taxon>Ascomycota</taxon>
        <taxon>Pezizomycotina</taxon>
        <taxon>Leotiomycetes</taxon>
        <taxon>Helotiales</taxon>
        <taxon>Tricladiaceae</taxon>
        <taxon>Cudoniella</taxon>
    </lineage>
</organism>
<evidence type="ECO:0000313" key="4">
    <source>
        <dbReference type="Proteomes" id="UP000566819"/>
    </source>
</evidence>
<dbReference type="Pfam" id="PF11374">
    <property type="entry name" value="DUF3176"/>
    <property type="match status" value="1"/>
</dbReference>
<evidence type="ECO:0000256" key="2">
    <source>
        <dbReference type="SAM" id="Phobius"/>
    </source>
</evidence>
<accession>A0A8H4RCL3</accession>
<feature type="compositionally biased region" description="Polar residues" evidence="1">
    <location>
        <begin position="191"/>
        <end position="201"/>
    </location>
</feature>
<name>A0A8H4RCL3_9HELO</name>
<dbReference type="PANTHER" id="PTHR35394">
    <property type="entry name" value="DUF3176 DOMAIN-CONTAINING PROTEIN"/>
    <property type="match status" value="1"/>
</dbReference>
<protein>
    <submittedName>
        <fullName evidence="3">Uncharacterized protein</fullName>
    </submittedName>
</protein>
<proteinExistence type="predicted"/>
<feature type="transmembrane region" description="Helical" evidence="2">
    <location>
        <begin position="14"/>
        <end position="35"/>
    </location>
</feature>
<dbReference type="InterPro" id="IPR021514">
    <property type="entry name" value="DUF3176"/>
</dbReference>
<dbReference type="AlphaFoldDB" id="A0A8H4RCL3"/>
<keyword evidence="2" id="KW-0472">Membrane</keyword>
<feature type="transmembrane region" description="Helical" evidence="2">
    <location>
        <begin position="149"/>
        <end position="169"/>
    </location>
</feature>
<sequence>MGCVLGVATPGQQLQYSAASTILGLLPTILSMTSTSMDEMLIVHRRYPLLAFLLSLSNPSAISLNLASPPEKLKTLYTIRSTGFNDFIEAGISIPFFPGIKLPLNILLHDIILHFVAMTAAATVLWQALRLGSRGFIAFSCSTTYDPFLWILAGFITHLISVVGWRCCLGPSTPASAASTSSTQAPNPSSILPQPSGAQTHTHSSRWHWIIAHTKGSLTLAHPKAARFLALFVRVLCLMNYAFGTAINATTTFVAPFSAIKVLVIMGCATLAARLVAIWCVEVWPEEEVDEGEEEEDEHVKEGQGEGMKKAATWAVTEVEGQLQWVWFSSERPLYDLVRYDDTSRRPWGSLVLIWSQHIRHPLATFGALITVIALAIDPFIQQLIGLVDYSMLVIGEISTLPRTNCFDPDNPADITAVLETGVLSPGSNIVSQCGAANCTFTNVYETLGYCSYCEDTTSDMHITTSCSNNATPGAYENVMPALNDYPPNSSVNIISTTPTSLSSTFFIENNNLTNTGLADIVNATSLLTMLSTEGQPGQGDTAASHDFFYILPTRKITSFRQRARSTQWSAPSRLRCCQRYVDLQGLRLGELHLKAMRPLV</sequence>
<dbReference type="EMBL" id="JAAMPI010001169">
    <property type="protein sequence ID" value="KAF4626350.1"/>
    <property type="molecule type" value="Genomic_DNA"/>
</dbReference>
<dbReference type="OrthoDB" id="5242705at2759"/>
<feature type="region of interest" description="Disordered" evidence="1">
    <location>
        <begin position="178"/>
        <end position="201"/>
    </location>
</feature>
<comment type="caution">
    <text evidence="3">The sequence shown here is derived from an EMBL/GenBank/DDBJ whole genome shotgun (WGS) entry which is preliminary data.</text>
</comment>
<feature type="transmembrane region" description="Helical" evidence="2">
    <location>
        <begin position="111"/>
        <end position="129"/>
    </location>
</feature>
<keyword evidence="2" id="KW-0812">Transmembrane</keyword>
<dbReference type="PANTHER" id="PTHR35394:SF5">
    <property type="entry name" value="DUF3176 DOMAIN-CONTAINING PROTEIN"/>
    <property type="match status" value="1"/>
</dbReference>
<feature type="compositionally biased region" description="Low complexity" evidence="1">
    <location>
        <begin position="178"/>
        <end position="190"/>
    </location>
</feature>
<keyword evidence="2" id="KW-1133">Transmembrane helix</keyword>
<feature type="transmembrane region" description="Helical" evidence="2">
    <location>
        <begin position="228"/>
        <end position="247"/>
    </location>
</feature>
<reference evidence="3 4" key="1">
    <citation type="submission" date="2020-03" db="EMBL/GenBank/DDBJ databases">
        <title>Draft Genome Sequence of Cudoniella acicularis.</title>
        <authorList>
            <person name="Buettner E."/>
            <person name="Kellner H."/>
        </authorList>
    </citation>
    <scope>NUCLEOTIDE SEQUENCE [LARGE SCALE GENOMIC DNA]</scope>
    <source>
        <strain evidence="3 4">DSM 108380</strain>
    </source>
</reference>
<keyword evidence="4" id="KW-1185">Reference proteome</keyword>
<evidence type="ECO:0000313" key="3">
    <source>
        <dbReference type="EMBL" id="KAF4626350.1"/>
    </source>
</evidence>
<evidence type="ECO:0000256" key="1">
    <source>
        <dbReference type="SAM" id="MobiDB-lite"/>
    </source>
</evidence>